<evidence type="ECO:0000313" key="2">
    <source>
        <dbReference type="EMBL" id="CRG92945.1"/>
    </source>
</evidence>
<gene>
    <name evidence="2" type="ORF">PISL3812_10039</name>
</gene>
<organism evidence="2 3">
    <name type="scientific">Talaromyces islandicus</name>
    <name type="common">Penicillium islandicum</name>
    <dbReference type="NCBI Taxonomy" id="28573"/>
    <lineage>
        <taxon>Eukaryota</taxon>
        <taxon>Fungi</taxon>
        <taxon>Dikarya</taxon>
        <taxon>Ascomycota</taxon>
        <taxon>Pezizomycotina</taxon>
        <taxon>Eurotiomycetes</taxon>
        <taxon>Eurotiomycetidae</taxon>
        <taxon>Eurotiales</taxon>
        <taxon>Trichocomaceae</taxon>
        <taxon>Talaromyces</taxon>
        <taxon>Talaromyces sect. Islandici</taxon>
    </lineage>
</organism>
<dbReference type="Proteomes" id="UP000054383">
    <property type="component" value="Unassembled WGS sequence"/>
</dbReference>
<feature type="compositionally biased region" description="Basic residues" evidence="1">
    <location>
        <begin position="24"/>
        <end position="35"/>
    </location>
</feature>
<dbReference type="AlphaFoldDB" id="A0A0U1MBL2"/>
<proteinExistence type="predicted"/>
<evidence type="ECO:0000313" key="3">
    <source>
        <dbReference type="Proteomes" id="UP000054383"/>
    </source>
</evidence>
<evidence type="ECO:0000256" key="1">
    <source>
        <dbReference type="SAM" id="MobiDB-lite"/>
    </source>
</evidence>
<protein>
    <submittedName>
        <fullName evidence="2">Uncharacterized protein</fullName>
    </submittedName>
</protein>
<feature type="region of interest" description="Disordered" evidence="1">
    <location>
        <begin position="19"/>
        <end position="73"/>
    </location>
</feature>
<name>A0A0U1MBL2_TALIS</name>
<dbReference type="EMBL" id="CVMT01000083">
    <property type="protein sequence ID" value="CRG92945.1"/>
    <property type="molecule type" value="Genomic_DNA"/>
</dbReference>
<keyword evidence="3" id="KW-1185">Reference proteome</keyword>
<sequence length="108" mass="11835">MQTRLQSLKLSPAVATVPTEPRYRVHRPPPLRRSPRLAAPDIQITEAVDPLPMSSDVPPVPRGVAGSQSKIVGKRTTDRGDEYCVVVWVAAGELKHLSQEIAQYETAP</sequence>
<reference evidence="2 3" key="1">
    <citation type="submission" date="2015-04" db="EMBL/GenBank/DDBJ databases">
        <authorList>
            <person name="Syromyatnikov M.Y."/>
            <person name="Popov V.N."/>
        </authorList>
    </citation>
    <scope>NUCLEOTIDE SEQUENCE [LARGE SCALE GENOMIC DNA]</scope>
    <source>
        <strain evidence="2">WF-38-12</strain>
    </source>
</reference>
<accession>A0A0U1MBL2</accession>